<evidence type="ECO:0000256" key="1">
    <source>
        <dbReference type="SAM" id="SignalP"/>
    </source>
</evidence>
<gene>
    <name evidence="2" type="ORF">OCV88_04930</name>
</gene>
<name>A0ABT2THL3_9FIRM</name>
<feature type="signal peptide" evidence="1">
    <location>
        <begin position="1"/>
        <end position="18"/>
    </location>
</feature>
<dbReference type="InterPro" id="IPR011044">
    <property type="entry name" value="Quino_amine_DH_bsu"/>
</dbReference>
<protein>
    <recommendedName>
        <fullName evidence="4">DUF5050 domain-containing protein</fullName>
    </recommendedName>
</protein>
<dbReference type="EMBL" id="JAOQJQ010000002">
    <property type="protein sequence ID" value="MCU6761683.1"/>
    <property type="molecule type" value="Genomic_DNA"/>
</dbReference>
<keyword evidence="3" id="KW-1185">Reference proteome</keyword>
<evidence type="ECO:0008006" key="4">
    <source>
        <dbReference type="Google" id="ProtNLM"/>
    </source>
</evidence>
<sequence>MKKIISVLLMITVILTFAGCGSSNNILSSESAEESDKDVSNSNISDQSDALLDVQQFAKQYGLSRMYADDDYVLFAGMLDKQVHMGLMNVISGQLKTSQVFSDISDFSNIDIFKGRYVLYTDNKFMVLNENLEVEDEISFTGHEEFSAFSHGLNKNYCVDPNTKTIYYCRTDIYENDTWYMGLYQTDYQFQDQKLLFKTTANTENQYQLNNFVEMSCSYDGSLLYFTGEYITASSDQFKMCYGVYDLGKNTLSELKTTKVQMEMRPFLNGCLYFDSENNNVKENRNGYADIFYNDGTFEKFQFNQNLESGNVYISADGANICSNIIDDKEEVIKNSLHIYDSSSGEIIKQFDVDNFIEWLIVVKDKVYISVCDTDGEYTLKSYEMEEVK</sequence>
<dbReference type="PROSITE" id="PS51257">
    <property type="entry name" value="PROKAR_LIPOPROTEIN"/>
    <property type="match status" value="1"/>
</dbReference>
<dbReference type="RefSeq" id="WP_158424471.1">
    <property type="nucleotide sequence ID" value="NZ_JAOQJQ010000002.1"/>
</dbReference>
<accession>A0ABT2THL3</accession>
<feature type="chain" id="PRO_5045209062" description="DUF5050 domain-containing protein" evidence="1">
    <location>
        <begin position="19"/>
        <end position="389"/>
    </location>
</feature>
<proteinExistence type="predicted"/>
<keyword evidence="1" id="KW-0732">Signal</keyword>
<reference evidence="2 3" key="1">
    <citation type="journal article" date="2021" name="ISME Commun">
        <title>Automated analysis of genomic sequences facilitates high-throughput and comprehensive description of bacteria.</title>
        <authorList>
            <person name="Hitch T.C.A."/>
        </authorList>
    </citation>
    <scope>NUCLEOTIDE SEQUENCE [LARGE SCALE GENOMIC DNA]</scope>
    <source>
        <strain evidence="2 3">Sanger_109</strain>
    </source>
</reference>
<dbReference type="Proteomes" id="UP001652442">
    <property type="component" value="Unassembled WGS sequence"/>
</dbReference>
<evidence type="ECO:0000313" key="3">
    <source>
        <dbReference type="Proteomes" id="UP001652442"/>
    </source>
</evidence>
<organism evidence="2 3">
    <name type="scientific">Brotonthovivens ammoniilytica</name>
    <dbReference type="NCBI Taxonomy" id="2981725"/>
    <lineage>
        <taxon>Bacteria</taxon>
        <taxon>Bacillati</taxon>
        <taxon>Bacillota</taxon>
        <taxon>Clostridia</taxon>
        <taxon>Lachnospirales</taxon>
        <taxon>Lachnospiraceae</taxon>
        <taxon>Brotonthovivens</taxon>
    </lineage>
</organism>
<dbReference type="SUPFAM" id="SSF50969">
    <property type="entry name" value="YVTN repeat-like/Quinoprotein amine dehydrogenase"/>
    <property type="match status" value="1"/>
</dbReference>
<evidence type="ECO:0000313" key="2">
    <source>
        <dbReference type="EMBL" id="MCU6761683.1"/>
    </source>
</evidence>
<comment type="caution">
    <text evidence="2">The sequence shown here is derived from an EMBL/GenBank/DDBJ whole genome shotgun (WGS) entry which is preliminary data.</text>
</comment>